<evidence type="ECO:0000313" key="3">
    <source>
        <dbReference type="Proteomes" id="UP000230093"/>
    </source>
</evidence>
<dbReference type="AlphaFoldDB" id="A0A2H0WBX2"/>
<dbReference type="Proteomes" id="UP000230093">
    <property type="component" value="Unassembled WGS sequence"/>
</dbReference>
<dbReference type="EMBL" id="PEZT01000010">
    <property type="protein sequence ID" value="PIS09399.1"/>
    <property type="molecule type" value="Genomic_DNA"/>
</dbReference>
<organism evidence="2 3">
    <name type="scientific">Candidatus Beckwithbacteria bacterium CG10_big_fil_rev_8_21_14_0_10_34_10</name>
    <dbReference type="NCBI Taxonomy" id="1974495"/>
    <lineage>
        <taxon>Bacteria</taxon>
        <taxon>Candidatus Beckwithiibacteriota</taxon>
    </lineage>
</organism>
<evidence type="ECO:0008006" key="4">
    <source>
        <dbReference type="Google" id="ProtNLM"/>
    </source>
</evidence>
<protein>
    <recommendedName>
        <fullName evidence="4">Dipeptidylpeptidase IV N-terminal domain-containing protein</fullName>
    </recommendedName>
</protein>
<keyword evidence="1" id="KW-0812">Transmembrane</keyword>
<keyword evidence="1" id="KW-1133">Transmembrane helix</keyword>
<name>A0A2H0WBX2_9BACT</name>
<proteinExistence type="predicted"/>
<feature type="transmembrane region" description="Helical" evidence="1">
    <location>
        <begin position="16"/>
        <end position="38"/>
    </location>
</feature>
<comment type="caution">
    <text evidence="2">The sequence shown here is derived from an EMBL/GenBank/DDBJ whole genome shotgun (WGS) entry which is preliminary data.</text>
</comment>
<accession>A0A2H0WBX2</accession>
<dbReference type="SUPFAM" id="SSF69322">
    <property type="entry name" value="Tricorn protease domain 2"/>
    <property type="match status" value="1"/>
</dbReference>
<gene>
    <name evidence="2" type="ORF">COT75_01835</name>
</gene>
<evidence type="ECO:0000313" key="2">
    <source>
        <dbReference type="EMBL" id="PIS09399.1"/>
    </source>
</evidence>
<sequence length="318" mass="37195">MPKKIINQIKKISPSLLNLILFFLTTLAVLIIVFYQLFVDKNYRFLNPKKFLQPQFLKGLLKGNRELEVNSWEELKNKNIFTSLVFLSPNKDKAALIREDNNDFILSISQGGENKTKEIVFNSLKKLNIIQWDKDNNRLYLAYLDEEDFWNIGIFNLIMIEENDLSEKIKPLVEKINFKGDKLTTSIEPISEKIVYPECDPNCHFVVFDLAKGTKNSISIVDETNEKNIMVVSLNFFDEKTEKIIYEIKTKDMAYIIDFSSYLWHYIYLKPTPDNLIEIKGIFVDSLGNKKLVAYSKLKRQTYLYDINDIGLKVIEDE</sequence>
<reference evidence="3" key="1">
    <citation type="submission" date="2017-09" db="EMBL/GenBank/DDBJ databases">
        <title>Depth-based differentiation of microbial function through sediment-hosted aquifers and enrichment of novel symbionts in the deep terrestrial subsurface.</title>
        <authorList>
            <person name="Probst A.J."/>
            <person name="Ladd B."/>
            <person name="Jarett J.K."/>
            <person name="Geller-Mcgrath D.E."/>
            <person name="Sieber C.M.K."/>
            <person name="Emerson J.B."/>
            <person name="Anantharaman K."/>
            <person name="Thomas B.C."/>
            <person name="Malmstrom R."/>
            <person name="Stieglmeier M."/>
            <person name="Klingl A."/>
            <person name="Woyke T."/>
            <person name="Ryan C.M."/>
            <person name="Banfield J.F."/>
        </authorList>
    </citation>
    <scope>NUCLEOTIDE SEQUENCE [LARGE SCALE GENOMIC DNA]</scope>
</reference>
<evidence type="ECO:0000256" key="1">
    <source>
        <dbReference type="SAM" id="Phobius"/>
    </source>
</evidence>
<keyword evidence="1" id="KW-0472">Membrane</keyword>